<keyword evidence="7 10" id="KW-0030">Aminoacyl-tRNA synthetase</keyword>
<dbReference type="RefSeq" id="WP_199382557.1">
    <property type="nucleotide sequence ID" value="NZ_JAEMHM010000002.1"/>
</dbReference>
<dbReference type="Gene3D" id="3.40.50.620">
    <property type="entry name" value="HUPs"/>
    <property type="match status" value="1"/>
</dbReference>
<protein>
    <recommendedName>
        <fullName evidence="2 9">Tryptophan--tRNA ligase</fullName>
        <ecNumber evidence="2 9">6.1.1.2</ecNumber>
    </recommendedName>
</protein>
<dbReference type="PROSITE" id="PS00178">
    <property type="entry name" value="AA_TRNA_LIGASE_I"/>
    <property type="match status" value="1"/>
</dbReference>
<evidence type="ECO:0000256" key="5">
    <source>
        <dbReference type="ARBA" id="ARBA00022840"/>
    </source>
</evidence>
<dbReference type="InterPro" id="IPR002306">
    <property type="entry name" value="Trp-tRNA-ligase"/>
</dbReference>
<dbReference type="GO" id="GO:0004830">
    <property type="term" value="F:tryptophan-tRNA ligase activity"/>
    <property type="evidence" value="ECO:0007669"/>
    <property type="project" value="UniProtKB-UniRule"/>
</dbReference>
<dbReference type="SUPFAM" id="SSF52374">
    <property type="entry name" value="Nucleotidylyl transferase"/>
    <property type="match status" value="1"/>
</dbReference>
<evidence type="ECO:0000313" key="12">
    <source>
        <dbReference type="Proteomes" id="UP000636888"/>
    </source>
</evidence>
<dbReference type="InterPro" id="IPR014729">
    <property type="entry name" value="Rossmann-like_a/b/a_fold"/>
</dbReference>
<proteinExistence type="inferred from homology"/>
<evidence type="ECO:0000256" key="4">
    <source>
        <dbReference type="ARBA" id="ARBA00022741"/>
    </source>
</evidence>
<dbReference type="InterPro" id="IPR050203">
    <property type="entry name" value="Trp-tRNA_synthetase"/>
</dbReference>
<evidence type="ECO:0000256" key="1">
    <source>
        <dbReference type="ARBA" id="ARBA00005594"/>
    </source>
</evidence>
<dbReference type="GO" id="GO:0005737">
    <property type="term" value="C:cytoplasm"/>
    <property type="evidence" value="ECO:0007669"/>
    <property type="project" value="UniProtKB-UniRule"/>
</dbReference>
<evidence type="ECO:0000256" key="6">
    <source>
        <dbReference type="ARBA" id="ARBA00022917"/>
    </source>
</evidence>
<reference evidence="11" key="1">
    <citation type="submission" date="2020-12" db="EMBL/GenBank/DDBJ databases">
        <title>Geomonas sp. Red875, isolated from river sediment.</title>
        <authorList>
            <person name="Xu Z."/>
            <person name="Zhang Z."/>
            <person name="Masuda Y."/>
            <person name="Itoh H."/>
            <person name="Senoo K."/>
        </authorList>
    </citation>
    <scope>NUCLEOTIDE SEQUENCE</scope>
    <source>
        <strain evidence="11">Red875</strain>
    </source>
</reference>
<keyword evidence="4 10" id="KW-0547">Nucleotide-binding</keyword>
<organism evidence="11 12">
    <name type="scientific">Geomesophilobacter sediminis</name>
    <dbReference type="NCBI Taxonomy" id="2798584"/>
    <lineage>
        <taxon>Bacteria</taxon>
        <taxon>Pseudomonadati</taxon>
        <taxon>Thermodesulfobacteriota</taxon>
        <taxon>Desulfuromonadia</taxon>
        <taxon>Geobacterales</taxon>
        <taxon>Geobacteraceae</taxon>
        <taxon>Geomesophilobacter</taxon>
    </lineage>
</organism>
<evidence type="ECO:0000256" key="9">
    <source>
        <dbReference type="NCBIfam" id="TIGR00233"/>
    </source>
</evidence>
<comment type="caution">
    <text evidence="11">The sequence shown here is derived from an EMBL/GenBank/DDBJ whole genome shotgun (WGS) entry which is preliminary data.</text>
</comment>
<dbReference type="PRINTS" id="PR01039">
    <property type="entry name" value="TRNASYNTHTRP"/>
</dbReference>
<dbReference type="FunFam" id="1.10.240.10:FF:000005">
    <property type="entry name" value="Tryptophan--tRNA ligase"/>
    <property type="match status" value="1"/>
</dbReference>
<dbReference type="Pfam" id="PF00579">
    <property type="entry name" value="tRNA-synt_1b"/>
    <property type="match status" value="1"/>
</dbReference>
<dbReference type="EMBL" id="JAEMHM010000002">
    <property type="protein sequence ID" value="MBJ6723722.1"/>
    <property type="molecule type" value="Genomic_DNA"/>
</dbReference>
<comment type="similarity">
    <text evidence="1 10">Belongs to the class-I aminoacyl-tRNA synthetase family.</text>
</comment>
<evidence type="ECO:0000256" key="2">
    <source>
        <dbReference type="ARBA" id="ARBA00013161"/>
    </source>
</evidence>
<evidence type="ECO:0000256" key="3">
    <source>
        <dbReference type="ARBA" id="ARBA00022598"/>
    </source>
</evidence>
<dbReference type="InterPro" id="IPR001412">
    <property type="entry name" value="aa-tRNA-synth_I_CS"/>
</dbReference>
<evidence type="ECO:0000256" key="8">
    <source>
        <dbReference type="ARBA" id="ARBA00049929"/>
    </source>
</evidence>
<dbReference type="GO" id="GO:0006436">
    <property type="term" value="P:tryptophanyl-tRNA aminoacylation"/>
    <property type="evidence" value="ECO:0007669"/>
    <property type="project" value="UniProtKB-UniRule"/>
</dbReference>
<keyword evidence="5 10" id="KW-0067">ATP-binding</keyword>
<evidence type="ECO:0000313" key="11">
    <source>
        <dbReference type="EMBL" id="MBJ6723722.1"/>
    </source>
</evidence>
<dbReference type="InterPro" id="IPR002305">
    <property type="entry name" value="aa-tRNA-synth_Ic"/>
</dbReference>
<keyword evidence="3 10" id="KW-0436">Ligase</keyword>
<name>A0A8J7IWA7_9BACT</name>
<gene>
    <name evidence="11" type="primary">trpS</name>
    <name evidence="11" type="ORF">JFN93_03270</name>
</gene>
<dbReference type="Gene3D" id="1.10.240.10">
    <property type="entry name" value="Tyrosyl-Transfer RNA Synthetase"/>
    <property type="match status" value="1"/>
</dbReference>
<dbReference type="PANTHER" id="PTHR43766">
    <property type="entry name" value="TRYPTOPHAN--TRNA LIGASE, MITOCHONDRIAL"/>
    <property type="match status" value="1"/>
</dbReference>
<dbReference type="AlphaFoldDB" id="A0A8J7IWA7"/>
<evidence type="ECO:0000256" key="7">
    <source>
        <dbReference type="ARBA" id="ARBA00023146"/>
    </source>
</evidence>
<evidence type="ECO:0000256" key="10">
    <source>
        <dbReference type="RuleBase" id="RU363036"/>
    </source>
</evidence>
<dbReference type="NCBIfam" id="TIGR00233">
    <property type="entry name" value="trpS"/>
    <property type="match status" value="1"/>
</dbReference>
<sequence>MTHGNKLDYGTFEATKARSAALEQDLKINPQKYRVLTGDRPTGALHIGHLFGSLHNRVRLQNLGVPIYIVIADYQVLTDRDMFDQISQNVHQLTLDYLAAGLDPKSGHTFIFPHSHVPELNQLLLPFLTLVTQAELDRNPTVKEEIQAAGQKRINAGMYIYPVHQAADILSVKGNIVPVGKDQLPHLELSRVIARRFNERFAGNTPVFPEPHPLLSEAPVILGLDGSQKMSKSRNNAIMLSATEDETAALIKRAKTDADRTITYDQTNRPELANLLLLCSLCTGRAPEAIADEIGDGGSSKLKGYLTESLNEYLRPLRERRRELAKDPEIVKNVLRDGISAARAVAQDTLSEVRRVMNMEI</sequence>
<dbReference type="EC" id="6.1.1.2" evidence="2 9"/>
<accession>A0A8J7IWA7</accession>
<dbReference type="Proteomes" id="UP000636888">
    <property type="component" value="Unassembled WGS sequence"/>
</dbReference>
<keyword evidence="12" id="KW-1185">Reference proteome</keyword>
<comment type="catalytic activity">
    <reaction evidence="8">
        <text>tRNA(Trp) + L-tryptophan + ATP = L-tryptophyl-tRNA(Trp) + AMP + diphosphate + H(+)</text>
        <dbReference type="Rhea" id="RHEA:24080"/>
        <dbReference type="Rhea" id="RHEA-COMP:9671"/>
        <dbReference type="Rhea" id="RHEA-COMP:9705"/>
        <dbReference type="ChEBI" id="CHEBI:15378"/>
        <dbReference type="ChEBI" id="CHEBI:30616"/>
        <dbReference type="ChEBI" id="CHEBI:33019"/>
        <dbReference type="ChEBI" id="CHEBI:57912"/>
        <dbReference type="ChEBI" id="CHEBI:78442"/>
        <dbReference type="ChEBI" id="CHEBI:78535"/>
        <dbReference type="ChEBI" id="CHEBI:456215"/>
        <dbReference type="EC" id="6.1.1.2"/>
    </reaction>
</comment>
<dbReference type="GO" id="GO:0005524">
    <property type="term" value="F:ATP binding"/>
    <property type="evidence" value="ECO:0007669"/>
    <property type="project" value="UniProtKB-KW"/>
</dbReference>
<dbReference type="PANTHER" id="PTHR43766:SF1">
    <property type="entry name" value="TRYPTOPHAN--TRNA LIGASE, MITOCHONDRIAL"/>
    <property type="match status" value="1"/>
</dbReference>
<keyword evidence="6 10" id="KW-0648">Protein biosynthesis</keyword>